<dbReference type="EMBL" id="HQ634177">
    <property type="protein sequence ID" value="AGH26885.1"/>
    <property type="molecule type" value="Genomic_DNA"/>
</dbReference>
<dbReference type="Proteomes" id="UP000241494">
    <property type="component" value="Segment"/>
</dbReference>
<sequence length="54" mass="5899">MNEACGCDDKPAKKGGATVEIMPQIKDGAAEDKENTKKNKKYILKAMKSQKKAD</sequence>
<dbReference type="Proteomes" id="UP000241591">
    <property type="component" value="Segment"/>
</dbReference>
<dbReference type="EMBL" id="KU686192">
    <property type="protein sequence ID" value="AOV57442.1"/>
    <property type="molecule type" value="Genomic_DNA"/>
</dbReference>
<dbReference type="EMBL" id="KU686196">
    <property type="protein sequence ID" value="AOV58442.1"/>
    <property type="molecule type" value="Genomic_DNA"/>
</dbReference>
<reference evidence="8 9" key="2">
    <citation type="journal article" date="2016" name="Virology">
        <title>The genomic content and context of auxiliary metabolic genes in marine cyanomyoviruses.</title>
        <authorList>
            <person name="Crummett L.T."/>
            <person name="Puxty R.J."/>
            <person name="Weihe C."/>
            <person name="Marston M.F."/>
            <person name="Martiny J.B."/>
        </authorList>
    </citation>
    <scope>NUCLEOTIDE SEQUENCE [LARGE SCALE GENOMIC DNA]</scope>
    <source>
        <strain evidence="2">0309SB33</strain>
        <strain evidence="3">0310NB17</strain>
        <strain evidence="4">0809CC03</strain>
        <strain evidence="5">0810SB17</strain>
        <strain evidence="6">0910CC29</strain>
    </source>
</reference>
<name>M4QS29_9CAUD</name>
<protein>
    <submittedName>
        <fullName evidence="1">Uncharacterized protein</fullName>
    </submittedName>
</protein>
<dbReference type="KEGG" id="vg:15009570"/>
<dbReference type="RefSeq" id="YP_007673063.1">
    <property type="nucleotide sequence ID" value="NC_020837.1"/>
</dbReference>
<dbReference type="Proteomes" id="UP000241610">
    <property type="component" value="Segment"/>
</dbReference>
<reference evidence="1 7" key="1">
    <citation type="submission" date="2010-11" db="EMBL/GenBank/DDBJ databases">
        <title>The Genome Sequence of Synechococcus phage S-CAM1 0208SB26.</title>
        <authorList>
            <consortium name="The Broad Institute Genome Sequencing Platform"/>
            <person name="Henn M.R."/>
            <person name="Martiny J."/>
            <person name="Weihe C."/>
            <person name="Levin J."/>
            <person name="Malboeuf C."/>
            <person name="Casali M."/>
            <person name="Russ C."/>
            <person name="Lennon N."/>
            <person name="Chapman S.B."/>
            <person name="Erlich R."/>
            <person name="Young S.K."/>
            <person name="Yandava C."/>
            <person name="Zeng Q."/>
            <person name="Alvarado L."/>
            <person name="Anderson S."/>
            <person name="Berlin A."/>
            <person name="Chen Z."/>
            <person name="Freedman E."/>
            <person name="Gellesch M."/>
            <person name="Goldberg J."/>
            <person name="Green L."/>
            <person name="Griggs A."/>
            <person name="Gujja S."/>
            <person name="Heilman E.R."/>
            <person name="Heiman D."/>
            <person name="Hollinger A."/>
            <person name="Howarth C."/>
            <person name="Larson L."/>
            <person name="Mehta T."/>
            <person name="Pearson M."/>
            <person name="Roberts A."/>
            <person name="Ryan E."/>
            <person name="Saif S."/>
            <person name="Shea T."/>
            <person name="Shenoy N."/>
            <person name="Sisk P."/>
            <person name="Stolte C."/>
            <person name="Sykes S."/>
            <person name="White J."/>
            <person name="Haas B."/>
            <person name="Nusbaum C."/>
            <person name="Birren B."/>
        </authorList>
    </citation>
    <scope>NUCLEOTIDE SEQUENCE [LARGE SCALE GENOMIC DNA]</scope>
    <source>
        <strain evidence="1 7">S-CAM1</strain>
    </source>
</reference>
<organism evidence="1 7">
    <name type="scientific">Synechococcus phage S-CAM1</name>
    <dbReference type="NCBI Taxonomy" id="754037"/>
    <lineage>
        <taxon>Viruses</taxon>
        <taxon>Duplodnaviria</taxon>
        <taxon>Heunggongvirae</taxon>
        <taxon>Uroviricota</taxon>
        <taxon>Caudoviricetes</taxon>
        <taxon>Pantevenvirales</taxon>
        <taxon>Kyanoviridae</taxon>
        <taxon>Anaposvirus</taxon>
        <taxon>Anaposvirus socalone</taxon>
    </lineage>
</organism>
<dbReference type="Proteomes" id="UP000240287">
    <property type="component" value="Genome"/>
</dbReference>
<gene>
    <name evidence="4" type="ORF">C030809_187</name>
    <name evidence="6" type="ORF">C290910_187</name>
    <name evidence="3" type="ORF">N170310_187</name>
    <name evidence="2" type="ORF">N330309_187</name>
    <name evidence="5" type="ORF">S170810_187</name>
    <name evidence="1" type="ORF">SXBG_00149</name>
</gene>
<evidence type="ECO:0000313" key="2">
    <source>
        <dbReference type="EMBL" id="AOV57442.1"/>
    </source>
</evidence>
<evidence type="ECO:0000313" key="7">
    <source>
        <dbReference type="Proteomes" id="UP000203521"/>
    </source>
</evidence>
<proteinExistence type="predicted"/>
<evidence type="ECO:0000313" key="6">
    <source>
        <dbReference type="EMBL" id="AOV58442.1"/>
    </source>
</evidence>
<evidence type="ECO:0000313" key="1">
    <source>
        <dbReference type="EMBL" id="AGH26885.1"/>
    </source>
</evidence>
<dbReference type="Proteomes" id="UP000241265">
    <property type="component" value="Genome"/>
</dbReference>
<evidence type="ECO:0000313" key="4">
    <source>
        <dbReference type="EMBL" id="AOV57942.1"/>
    </source>
</evidence>
<accession>M4QS29</accession>
<keyword evidence="7" id="KW-1185">Reference proteome</keyword>
<dbReference type="EMBL" id="KU686195">
    <property type="protein sequence ID" value="AOV58192.1"/>
    <property type="molecule type" value="Genomic_DNA"/>
</dbReference>
<evidence type="ECO:0000313" key="5">
    <source>
        <dbReference type="EMBL" id="AOV58192.1"/>
    </source>
</evidence>
<dbReference type="EMBL" id="KU686194">
    <property type="protein sequence ID" value="AOV57942.1"/>
    <property type="molecule type" value="Genomic_DNA"/>
</dbReference>
<dbReference type="GeneID" id="15009570"/>
<evidence type="ECO:0000313" key="3">
    <source>
        <dbReference type="EMBL" id="AOV57692.1"/>
    </source>
</evidence>
<evidence type="ECO:0000313" key="8">
    <source>
        <dbReference type="Proteomes" id="UP000240287"/>
    </source>
</evidence>
<evidence type="ECO:0000313" key="9">
    <source>
        <dbReference type="Proteomes" id="UP000241265"/>
    </source>
</evidence>
<dbReference type="Proteomes" id="UP000203521">
    <property type="component" value="Segment"/>
</dbReference>
<dbReference type="EMBL" id="KU686193">
    <property type="protein sequence ID" value="AOV57692.1"/>
    <property type="molecule type" value="Genomic_DNA"/>
</dbReference>